<dbReference type="RefSeq" id="WP_091653366.1">
    <property type="nucleotide sequence ID" value="NZ_FOVW01000005.1"/>
</dbReference>
<dbReference type="EMBL" id="FOVW01000005">
    <property type="protein sequence ID" value="SFO29508.1"/>
    <property type="molecule type" value="Genomic_DNA"/>
</dbReference>
<gene>
    <name evidence="2" type="ORF">SAMN04488519_105143</name>
</gene>
<dbReference type="AlphaFoldDB" id="A0A1I5G0J9"/>
<organism evidence="2 3">
    <name type="scientific">Algoriphagus ornithinivorans</name>
    <dbReference type="NCBI Taxonomy" id="226506"/>
    <lineage>
        <taxon>Bacteria</taxon>
        <taxon>Pseudomonadati</taxon>
        <taxon>Bacteroidota</taxon>
        <taxon>Cytophagia</taxon>
        <taxon>Cytophagales</taxon>
        <taxon>Cyclobacteriaceae</taxon>
        <taxon>Algoriphagus</taxon>
    </lineage>
</organism>
<dbReference type="STRING" id="226506.SAMN04488519_105143"/>
<dbReference type="GO" id="GO:0005886">
    <property type="term" value="C:plasma membrane"/>
    <property type="evidence" value="ECO:0007669"/>
    <property type="project" value="TreeGrafter"/>
</dbReference>
<keyword evidence="3" id="KW-1185">Reference proteome</keyword>
<accession>A0A1I5G0J9</accession>
<evidence type="ECO:0000313" key="3">
    <source>
        <dbReference type="Proteomes" id="UP000199564"/>
    </source>
</evidence>
<dbReference type="Proteomes" id="UP000199564">
    <property type="component" value="Unassembled WGS sequence"/>
</dbReference>
<dbReference type="InterPro" id="IPR052894">
    <property type="entry name" value="AsmA-related"/>
</dbReference>
<feature type="region of interest" description="Disordered" evidence="1">
    <location>
        <begin position="981"/>
        <end position="1000"/>
    </location>
</feature>
<evidence type="ECO:0000256" key="1">
    <source>
        <dbReference type="SAM" id="MobiDB-lite"/>
    </source>
</evidence>
<dbReference type="GO" id="GO:0090313">
    <property type="term" value="P:regulation of protein targeting to membrane"/>
    <property type="evidence" value="ECO:0007669"/>
    <property type="project" value="TreeGrafter"/>
</dbReference>
<dbReference type="PANTHER" id="PTHR30441:SF8">
    <property type="entry name" value="DUF748 DOMAIN-CONTAINING PROTEIN"/>
    <property type="match status" value="1"/>
</dbReference>
<name>A0A1I5G0J9_9BACT</name>
<reference evidence="3" key="1">
    <citation type="submission" date="2016-10" db="EMBL/GenBank/DDBJ databases">
        <authorList>
            <person name="Varghese N."/>
            <person name="Submissions S."/>
        </authorList>
    </citation>
    <scope>NUCLEOTIDE SEQUENCE [LARGE SCALE GENOMIC DNA]</scope>
    <source>
        <strain evidence="3">DSM 15282</strain>
    </source>
</reference>
<proteinExistence type="predicted"/>
<evidence type="ECO:0000313" key="2">
    <source>
        <dbReference type="EMBL" id="SFO29508.1"/>
    </source>
</evidence>
<sequence>MKKAIYILLAIFSFLILSAVAIPIIFKDKIVAKINQELDESINATVYYNPQKISLSIFRSFPDVSAGLGDFGIIGKDEFEGDTLIQVDQLDLDFNLKSVLFGDYPMLTGLHLNGGDLYIKVLEDGTANYDITKSSDSESESSESNFRIGIEQIEVNHVNMIYDDRSLQFTMALADIMARGSGDFTLDVYDLPVKATATIADMSYEGTHYLTNKKFQGDATVQVDLENMKFSFENGKFGLNDFLFNMNGFVALPEEGVDYDLAFVAPDSDFKSFLSLVPGMYTESFSSIKSSGTMSFEGFIKGLYTDTSIPSFDINLQIKDGMFQYPELPKPVDKINVSMAIKNETSQLENTSIQIPTFSMNFGSNPISGNFTLQNLKDYLMEGELNGKLNLKELTSIFPIEGTSLAGNLDFSARAKGRYDSTNKVLPAIAAQFKFSEGYVKNAEYPAALEKIHAVASIRSDKGSMQDFVADFSSFGFELEGEKIEGNLKIADFEALNWKGAVAGAVDLEKIMAIFPIADTELKGKIQANINSTGSYQDVEKEQFSRINTSGDLTISQFFFKSKDYPQGVAIKQAKANFNPQRAELVEFDSKLGKSPLTASGFLSNYMDYLLSENGTLKGQLSLNSSYFDINEWMSESSTSTTDSSKLEVIALPKNIDFTMAVKADEVIYDNLNLKEVRGTMVLREGILSFNEAGMKTLDGRITLNGNYDPRDIANPKFDMSLDISELSIAKAFQSLTTVKAFAPIAKDITGRFNTKLNFSGLLGPDMMPVLSSLDVSGILAIAEAALKENKILEGLTSLTKLKDANTIQLRNIKVPISIENGMMEVKPFDVKLWDYQTTVQGTAGFDGSINYLLNMQVPAGKFGAQANSILASISGSQANESTLIPLSINLAGTYNQPKVSLAGGNSIETLLANALRSRFDSEKQNFQNQAQEQFQAAQDSIKNQLKLKAEMVQDSVKKELQKKTGESTEKVVQEAKSILKGVLKGTPKPTKPDTTSTKN</sequence>
<feature type="compositionally biased region" description="Low complexity" evidence="1">
    <location>
        <begin position="987"/>
        <end position="1000"/>
    </location>
</feature>
<dbReference type="PANTHER" id="PTHR30441">
    <property type="entry name" value="DUF748 DOMAIN-CONTAINING PROTEIN"/>
    <property type="match status" value="1"/>
</dbReference>
<protein>
    <submittedName>
        <fullName evidence="2">AsmA-like C-terminal region</fullName>
    </submittedName>
</protein>